<sequence length="123" mass="13941">MQQPTLFKKIKSIRLDIVGVDMTQHIIGQGKHQMTLLPEVLDDFVTKDNPVRVFRIFVHELQLDALSFERVNAKQTGRPGVSASRLPETARRRTLGERTTWHDTPVILTGCAIVTGWHPCLSQ</sequence>
<organism evidence="1 2">
    <name type="scientific">Rahnella ecdela</name>
    <dbReference type="NCBI Taxonomy" id="2816250"/>
    <lineage>
        <taxon>Bacteria</taxon>
        <taxon>Pseudomonadati</taxon>
        <taxon>Pseudomonadota</taxon>
        <taxon>Gammaproteobacteria</taxon>
        <taxon>Enterobacterales</taxon>
        <taxon>Yersiniaceae</taxon>
        <taxon>Rahnella</taxon>
    </lineage>
</organism>
<evidence type="ECO:0000313" key="1">
    <source>
        <dbReference type="EMBL" id="MBU9843885.1"/>
    </source>
</evidence>
<dbReference type="EMBL" id="JAFMOY010000103">
    <property type="protein sequence ID" value="MBU9843885.1"/>
    <property type="molecule type" value="Genomic_DNA"/>
</dbReference>
<reference evidence="1 2" key="1">
    <citation type="submission" date="2021-03" db="EMBL/GenBank/DDBJ databases">
        <title>Five novel Rahnella species.</title>
        <authorList>
            <person name="Brady C."/>
            <person name="Asselin J."/>
            <person name="Beer S."/>
            <person name="Bruberg M.B."/>
            <person name="Crampton B."/>
            <person name="Venter S."/>
            <person name="Arnold D."/>
            <person name="Denman S."/>
        </authorList>
    </citation>
    <scope>NUCLEOTIDE SEQUENCE [LARGE SCALE GENOMIC DNA]</scope>
    <source>
        <strain evidence="1 2">FRB 231</strain>
    </source>
</reference>
<accession>A0ABS6LAZ5</accession>
<dbReference type="Proteomes" id="UP000739284">
    <property type="component" value="Unassembled WGS sequence"/>
</dbReference>
<gene>
    <name evidence="1" type="ORF">J1784_02445</name>
</gene>
<dbReference type="RefSeq" id="WP_217147873.1">
    <property type="nucleotide sequence ID" value="NZ_JAFMOY010000103.1"/>
</dbReference>
<protein>
    <recommendedName>
        <fullName evidence="3">Transposase</fullName>
    </recommendedName>
</protein>
<evidence type="ECO:0008006" key="3">
    <source>
        <dbReference type="Google" id="ProtNLM"/>
    </source>
</evidence>
<name>A0ABS6LAZ5_9GAMM</name>
<proteinExistence type="predicted"/>
<keyword evidence="2" id="KW-1185">Reference proteome</keyword>
<comment type="caution">
    <text evidence="1">The sequence shown here is derived from an EMBL/GenBank/DDBJ whole genome shotgun (WGS) entry which is preliminary data.</text>
</comment>
<evidence type="ECO:0000313" key="2">
    <source>
        <dbReference type="Proteomes" id="UP000739284"/>
    </source>
</evidence>